<reference evidence="1 2" key="1">
    <citation type="submission" date="2019-05" db="EMBL/GenBank/DDBJ databases">
        <title>Draft genome sequence of Actinomadura sp. 14C53.</title>
        <authorList>
            <person name="Saricaoglu S."/>
            <person name="Isik K."/>
        </authorList>
    </citation>
    <scope>NUCLEOTIDE SEQUENCE [LARGE SCALE GENOMIC DNA]</scope>
    <source>
        <strain evidence="1 2">14C53</strain>
    </source>
</reference>
<accession>A0A5C4JC99</accession>
<evidence type="ECO:0008006" key="3">
    <source>
        <dbReference type="Google" id="ProtNLM"/>
    </source>
</evidence>
<evidence type="ECO:0000313" key="1">
    <source>
        <dbReference type="EMBL" id="TMR00422.1"/>
    </source>
</evidence>
<dbReference type="RefSeq" id="WP_138646076.1">
    <property type="nucleotide sequence ID" value="NZ_VCKW01000076.1"/>
</dbReference>
<dbReference type="Proteomes" id="UP000309174">
    <property type="component" value="Unassembled WGS sequence"/>
</dbReference>
<proteinExistence type="predicted"/>
<dbReference type="OrthoDB" id="5572373at2"/>
<evidence type="ECO:0000313" key="2">
    <source>
        <dbReference type="Proteomes" id="UP000309174"/>
    </source>
</evidence>
<dbReference type="AlphaFoldDB" id="A0A5C4JC99"/>
<organism evidence="1 2">
    <name type="scientific">Actinomadura soli</name>
    <dbReference type="NCBI Taxonomy" id="2508997"/>
    <lineage>
        <taxon>Bacteria</taxon>
        <taxon>Bacillati</taxon>
        <taxon>Actinomycetota</taxon>
        <taxon>Actinomycetes</taxon>
        <taxon>Streptosporangiales</taxon>
        <taxon>Thermomonosporaceae</taxon>
        <taxon>Actinomadura</taxon>
    </lineage>
</organism>
<protein>
    <recommendedName>
        <fullName evidence="3">SUKH superfamily protein</fullName>
    </recommendedName>
</protein>
<sequence>MSIYGAGAWSDELGFYDPLDPEEGVAYQARTWADDYSDLREEFPEYQPLAVYPEPGGLLVCACTNDADGVGWLTQGHPDYWTVIVYPRHGDQGPPLKGTMTEVLLAWLKGELDAPGLPGPTDEWRPVPAFRSWSSDY</sequence>
<keyword evidence="2" id="KW-1185">Reference proteome</keyword>
<gene>
    <name evidence="1" type="ORF">ETD83_16865</name>
</gene>
<comment type="caution">
    <text evidence="1">The sequence shown here is derived from an EMBL/GenBank/DDBJ whole genome shotgun (WGS) entry which is preliminary data.</text>
</comment>
<name>A0A5C4JC99_9ACTN</name>
<dbReference type="EMBL" id="VCKW01000076">
    <property type="protein sequence ID" value="TMR00422.1"/>
    <property type="molecule type" value="Genomic_DNA"/>
</dbReference>